<keyword evidence="3" id="KW-1185">Reference proteome</keyword>
<proteinExistence type="predicted"/>
<organism evidence="2 3">
    <name type="scientific">Cerrena zonata</name>
    <dbReference type="NCBI Taxonomy" id="2478898"/>
    <lineage>
        <taxon>Eukaryota</taxon>
        <taxon>Fungi</taxon>
        <taxon>Dikarya</taxon>
        <taxon>Basidiomycota</taxon>
        <taxon>Agaricomycotina</taxon>
        <taxon>Agaricomycetes</taxon>
        <taxon>Polyporales</taxon>
        <taxon>Cerrenaceae</taxon>
        <taxon>Cerrena</taxon>
    </lineage>
</organism>
<dbReference type="Gene3D" id="3.90.180.10">
    <property type="entry name" value="Medium-chain alcohol dehydrogenases, catalytic domain"/>
    <property type="match status" value="1"/>
</dbReference>
<dbReference type="InterPro" id="IPR036291">
    <property type="entry name" value="NAD(P)-bd_dom_sf"/>
</dbReference>
<dbReference type="InterPro" id="IPR011032">
    <property type="entry name" value="GroES-like_sf"/>
</dbReference>
<reference evidence="2 3" key="1">
    <citation type="submission" date="2022-09" db="EMBL/GenBank/DDBJ databases">
        <authorList>
            <person name="Palmer J.M."/>
        </authorList>
    </citation>
    <scope>NUCLEOTIDE SEQUENCE [LARGE SCALE GENOMIC DNA]</scope>
    <source>
        <strain evidence="2 3">DSM 7382</strain>
    </source>
</reference>
<dbReference type="EMBL" id="JASBNA010000057">
    <property type="protein sequence ID" value="KAK7679612.1"/>
    <property type="molecule type" value="Genomic_DNA"/>
</dbReference>
<comment type="caution">
    <text evidence="2">The sequence shown here is derived from an EMBL/GenBank/DDBJ whole genome shotgun (WGS) entry which is preliminary data.</text>
</comment>
<dbReference type="InterPro" id="IPR013149">
    <property type="entry name" value="ADH-like_C"/>
</dbReference>
<dbReference type="PANTHER" id="PTHR45348:SF3">
    <property type="entry name" value="ENOYL REDUCTASE (ER) DOMAIN-CONTAINING PROTEIN"/>
    <property type="match status" value="1"/>
</dbReference>
<dbReference type="SUPFAM" id="SSF51735">
    <property type="entry name" value="NAD(P)-binding Rossmann-fold domains"/>
    <property type="match status" value="1"/>
</dbReference>
<dbReference type="InterPro" id="IPR020843">
    <property type="entry name" value="ER"/>
</dbReference>
<dbReference type="InterPro" id="IPR013154">
    <property type="entry name" value="ADH-like_N"/>
</dbReference>
<dbReference type="CDD" id="cd08249">
    <property type="entry name" value="enoyl_reductase_like"/>
    <property type="match status" value="1"/>
</dbReference>
<feature type="domain" description="Enoyl reductase (ER)" evidence="1">
    <location>
        <begin position="3"/>
        <end position="298"/>
    </location>
</feature>
<dbReference type="AlphaFoldDB" id="A0AAW0FH85"/>
<dbReference type="Gene3D" id="3.40.50.720">
    <property type="entry name" value="NAD(P)-binding Rossmann-like Domain"/>
    <property type="match status" value="1"/>
</dbReference>
<dbReference type="GO" id="GO:0016651">
    <property type="term" value="F:oxidoreductase activity, acting on NAD(P)H"/>
    <property type="evidence" value="ECO:0007669"/>
    <property type="project" value="InterPro"/>
</dbReference>
<evidence type="ECO:0000259" key="1">
    <source>
        <dbReference type="SMART" id="SM00829"/>
    </source>
</evidence>
<gene>
    <name evidence="2" type="ORF">QCA50_017323</name>
</gene>
<dbReference type="Pfam" id="PF08240">
    <property type="entry name" value="ADH_N"/>
    <property type="match status" value="1"/>
</dbReference>
<evidence type="ECO:0000313" key="3">
    <source>
        <dbReference type="Proteomes" id="UP001385951"/>
    </source>
</evidence>
<dbReference type="SMART" id="SM00829">
    <property type="entry name" value="PKS_ER"/>
    <property type="match status" value="1"/>
</dbReference>
<evidence type="ECO:0000313" key="2">
    <source>
        <dbReference type="EMBL" id="KAK7679612.1"/>
    </source>
</evidence>
<name>A0AAW0FH85_9APHY</name>
<dbReference type="InterPro" id="IPR047122">
    <property type="entry name" value="Trans-enoyl_RdTase-like"/>
</dbReference>
<dbReference type="Proteomes" id="UP001385951">
    <property type="component" value="Unassembled WGS sequence"/>
</dbReference>
<dbReference type="SUPFAM" id="SSF50129">
    <property type="entry name" value="GroES-like"/>
    <property type="match status" value="1"/>
</dbReference>
<dbReference type="PANTHER" id="PTHR45348">
    <property type="entry name" value="HYPOTHETICAL OXIDOREDUCTASE (EUROFUNG)"/>
    <property type="match status" value="1"/>
</dbReference>
<dbReference type="Pfam" id="PF00107">
    <property type="entry name" value="ADH_zinc_N"/>
    <property type="match status" value="1"/>
</dbReference>
<protein>
    <recommendedName>
        <fullName evidence="1">Enoyl reductase (ER) domain-containing protein</fullName>
    </recommendedName>
</protein>
<accession>A0AAW0FH85</accession>
<sequence length="304" mass="32242">MVQADGFYITEFPAILGFDAAGVVVEVGAKVTNRAVGDILAFQTFPGYRIGGYQQFAPIKAALTFKVPSHMSIDQAATFPVCLVTAAHALYTDYVPDIDKGGLSLAPFWKEGGDHSGKSIVILGGSSANGQYALQFARLSKFTNIITTGSAHNKDLLLSLGATHFVDRNLSSVELIAQIQRVTGGPVPIVYDSVSTNETQNIAYDLVASDGTLLITTPLAIDQTKLTPNKKVYMTAGFLGLPFYTAIDAELMDVLPGLLDSGVLKPLIPEIIPGGLSGIPAGLKRLHNNEVSARKLVVHPTETA</sequence>